<evidence type="ECO:0000313" key="2">
    <source>
        <dbReference type="Proteomes" id="UP000636960"/>
    </source>
</evidence>
<dbReference type="Proteomes" id="UP000636960">
    <property type="component" value="Unassembled WGS sequence"/>
</dbReference>
<dbReference type="RefSeq" id="WP_203785920.1">
    <property type="nucleotide sequence ID" value="NZ_BOMV01000066.1"/>
</dbReference>
<evidence type="ECO:0000313" key="1">
    <source>
        <dbReference type="EMBL" id="GIE98908.1"/>
    </source>
</evidence>
<keyword evidence="2" id="KW-1185">Reference proteome</keyword>
<comment type="caution">
    <text evidence="1">The sequence shown here is derived from an EMBL/GenBank/DDBJ whole genome shotgun (WGS) entry which is preliminary data.</text>
</comment>
<proteinExistence type="predicted"/>
<reference evidence="1" key="1">
    <citation type="submission" date="2021-01" db="EMBL/GenBank/DDBJ databases">
        <title>Whole genome shotgun sequence of Actinoplanes rishiriensis NBRC 108556.</title>
        <authorList>
            <person name="Komaki H."/>
            <person name="Tamura T."/>
        </authorList>
    </citation>
    <scope>NUCLEOTIDE SEQUENCE</scope>
    <source>
        <strain evidence="1">NBRC 108556</strain>
    </source>
</reference>
<sequence>MITWLLISGAVDAGPVEDWLRRLPLGIEGRSHHEAAVALAAGRPVAGRISPPDGKDVPVRFRVDEHGLTVEMDGPAGDDPWWTRLVTEAGRSLSADTVALVDDISALLPRLLWVSPTATGDFTDARRQAVRVESLDGALLLHR</sequence>
<name>A0A919K270_9ACTN</name>
<gene>
    <name evidence="1" type="ORF">Ari01nite_63730</name>
</gene>
<dbReference type="AlphaFoldDB" id="A0A919K270"/>
<organism evidence="1 2">
    <name type="scientific">Paractinoplanes rishiriensis</name>
    <dbReference type="NCBI Taxonomy" id="1050105"/>
    <lineage>
        <taxon>Bacteria</taxon>
        <taxon>Bacillati</taxon>
        <taxon>Actinomycetota</taxon>
        <taxon>Actinomycetes</taxon>
        <taxon>Micromonosporales</taxon>
        <taxon>Micromonosporaceae</taxon>
        <taxon>Paractinoplanes</taxon>
    </lineage>
</organism>
<protein>
    <submittedName>
        <fullName evidence="1">Uncharacterized protein</fullName>
    </submittedName>
</protein>
<accession>A0A919K270</accession>
<dbReference type="EMBL" id="BOMV01000066">
    <property type="protein sequence ID" value="GIE98908.1"/>
    <property type="molecule type" value="Genomic_DNA"/>
</dbReference>